<reference evidence="1" key="2">
    <citation type="journal article" date="2022" name="New Phytol.">
        <title>Evolutionary transition to the ectomycorrhizal habit in the genomes of a hyperdiverse lineage of mushroom-forming fungi.</title>
        <authorList>
            <person name="Looney B."/>
            <person name="Miyauchi S."/>
            <person name="Morin E."/>
            <person name="Drula E."/>
            <person name="Courty P.E."/>
            <person name="Kohler A."/>
            <person name="Kuo A."/>
            <person name="LaButti K."/>
            <person name="Pangilinan J."/>
            <person name="Lipzen A."/>
            <person name="Riley R."/>
            <person name="Andreopoulos W."/>
            <person name="He G."/>
            <person name="Johnson J."/>
            <person name="Nolan M."/>
            <person name="Tritt A."/>
            <person name="Barry K.W."/>
            <person name="Grigoriev I.V."/>
            <person name="Nagy L.G."/>
            <person name="Hibbett D."/>
            <person name="Henrissat B."/>
            <person name="Matheny P.B."/>
            <person name="Labbe J."/>
            <person name="Martin F.M."/>
        </authorList>
    </citation>
    <scope>NUCLEOTIDE SEQUENCE</scope>
    <source>
        <strain evidence="1">HHB10654</strain>
    </source>
</reference>
<comment type="caution">
    <text evidence="1">The sequence shown here is derived from an EMBL/GenBank/DDBJ whole genome shotgun (WGS) entry which is preliminary data.</text>
</comment>
<evidence type="ECO:0000313" key="1">
    <source>
        <dbReference type="EMBL" id="KAI0064336.1"/>
    </source>
</evidence>
<proteinExistence type="predicted"/>
<accession>A0ACB8T852</accession>
<dbReference type="EMBL" id="MU277199">
    <property type="protein sequence ID" value="KAI0064336.1"/>
    <property type="molecule type" value="Genomic_DNA"/>
</dbReference>
<organism evidence="1 2">
    <name type="scientific">Artomyces pyxidatus</name>
    <dbReference type="NCBI Taxonomy" id="48021"/>
    <lineage>
        <taxon>Eukaryota</taxon>
        <taxon>Fungi</taxon>
        <taxon>Dikarya</taxon>
        <taxon>Basidiomycota</taxon>
        <taxon>Agaricomycotina</taxon>
        <taxon>Agaricomycetes</taxon>
        <taxon>Russulales</taxon>
        <taxon>Auriscalpiaceae</taxon>
        <taxon>Artomyces</taxon>
    </lineage>
</organism>
<dbReference type="Proteomes" id="UP000814140">
    <property type="component" value="Unassembled WGS sequence"/>
</dbReference>
<sequence>MTPSASVGPSKKRKGESASAGPSKRAKKGGRRVAKKTSVKMEEHKTSPLVMHPSMYCEWPEKMSGDAAFQRQFVQCDTCDLWFHYGCVAFVPNEDPWSCPASTMRARGAKGCAGAARCALARTAPTRALPSAQRRMNSSSNASSGDALMRPMTSDSSGSSSGMGTRLNRPSGCARRTWATARR</sequence>
<reference evidence="1" key="1">
    <citation type="submission" date="2021-03" db="EMBL/GenBank/DDBJ databases">
        <authorList>
            <consortium name="DOE Joint Genome Institute"/>
            <person name="Ahrendt S."/>
            <person name="Looney B.P."/>
            <person name="Miyauchi S."/>
            <person name="Morin E."/>
            <person name="Drula E."/>
            <person name="Courty P.E."/>
            <person name="Chicoki N."/>
            <person name="Fauchery L."/>
            <person name="Kohler A."/>
            <person name="Kuo A."/>
            <person name="Labutti K."/>
            <person name="Pangilinan J."/>
            <person name="Lipzen A."/>
            <person name="Riley R."/>
            <person name="Andreopoulos W."/>
            <person name="He G."/>
            <person name="Johnson J."/>
            <person name="Barry K.W."/>
            <person name="Grigoriev I.V."/>
            <person name="Nagy L."/>
            <person name="Hibbett D."/>
            <person name="Henrissat B."/>
            <person name="Matheny P.B."/>
            <person name="Labbe J."/>
            <person name="Martin F."/>
        </authorList>
    </citation>
    <scope>NUCLEOTIDE SEQUENCE</scope>
    <source>
        <strain evidence="1">HHB10654</strain>
    </source>
</reference>
<name>A0ACB8T852_9AGAM</name>
<evidence type="ECO:0000313" key="2">
    <source>
        <dbReference type="Proteomes" id="UP000814140"/>
    </source>
</evidence>
<gene>
    <name evidence="1" type="ORF">BV25DRAFT_308906</name>
</gene>
<keyword evidence="2" id="KW-1185">Reference proteome</keyword>
<protein>
    <submittedName>
        <fullName evidence="1">Uncharacterized protein</fullName>
    </submittedName>
</protein>